<proteinExistence type="predicted"/>
<keyword evidence="2" id="KW-0732">Signal</keyword>
<feature type="signal peptide" evidence="2">
    <location>
        <begin position="1"/>
        <end position="22"/>
    </location>
</feature>
<organism evidence="3">
    <name type="scientific">Brachypodium distachyon</name>
    <name type="common">Purple false brome</name>
    <name type="synonym">Trachynia distachya</name>
    <dbReference type="NCBI Taxonomy" id="15368"/>
    <lineage>
        <taxon>Eukaryota</taxon>
        <taxon>Viridiplantae</taxon>
        <taxon>Streptophyta</taxon>
        <taxon>Embryophyta</taxon>
        <taxon>Tracheophyta</taxon>
        <taxon>Spermatophyta</taxon>
        <taxon>Magnoliopsida</taxon>
        <taxon>Liliopsida</taxon>
        <taxon>Poales</taxon>
        <taxon>Poaceae</taxon>
        <taxon>BOP clade</taxon>
        <taxon>Pooideae</taxon>
        <taxon>Stipodae</taxon>
        <taxon>Brachypodieae</taxon>
        <taxon>Brachypodium</taxon>
    </lineage>
</organism>
<feature type="chain" id="PRO_5033238117" evidence="2">
    <location>
        <begin position="23"/>
        <end position="89"/>
    </location>
</feature>
<reference evidence="4" key="3">
    <citation type="submission" date="2018-08" db="UniProtKB">
        <authorList>
            <consortium name="EnsemblPlants"/>
        </authorList>
    </citation>
    <scope>IDENTIFICATION</scope>
    <source>
        <strain evidence="4">cv. Bd21</strain>
    </source>
</reference>
<dbReference type="AlphaFoldDB" id="A0A0Q3JJS4"/>
<feature type="region of interest" description="Disordered" evidence="1">
    <location>
        <begin position="67"/>
        <end position="89"/>
    </location>
</feature>
<evidence type="ECO:0000256" key="2">
    <source>
        <dbReference type="SAM" id="SignalP"/>
    </source>
</evidence>
<dbReference type="EnsemblPlants" id="KQK17843">
    <property type="protein sequence ID" value="KQK17843"/>
    <property type="gene ID" value="BRADI_1g37106v3"/>
</dbReference>
<dbReference type="EMBL" id="CM000880">
    <property type="protein sequence ID" value="KQK17843.1"/>
    <property type="molecule type" value="Genomic_DNA"/>
</dbReference>
<dbReference type="InParanoid" id="A0A0Q3JJS4"/>
<evidence type="ECO:0000313" key="3">
    <source>
        <dbReference type="EMBL" id="KQK17843.1"/>
    </source>
</evidence>
<protein>
    <submittedName>
        <fullName evidence="3 4">Uncharacterized protein</fullName>
    </submittedName>
</protein>
<evidence type="ECO:0000313" key="4">
    <source>
        <dbReference type="EnsemblPlants" id="KQK17843"/>
    </source>
</evidence>
<name>A0A0Q3JJS4_BRADI</name>
<evidence type="ECO:0000256" key="1">
    <source>
        <dbReference type="SAM" id="MobiDB-lite"/>
    </source>
</evidence>
<evidence type="ECO:0000313" key="5">
    <source>
        <dbReference type="Proteomes" id="UP000008810"/>
    </source>
</evidence>
<dbReference type="Gramene" id="KQK17843">
    <property type="protein sequence ID" value="KQK17843"/>
    <property type="gene ID" value="BRADI_1g37106v3"/>
</dbReference>
<keyword evidence="5" id="KW-1185">Reference proteome</keyword>
<dbReference type="Proteomes" id="UP000008810">
    <property type="component" value="Chromosome 1"/>
</dbReference>
<reference evidence="3" key="2">
    <citation type="submission" date="2017-06" db="EMBL/GenBank/DDBJ databases">
        <title>WGS assembly of Brachypodium distachyon.</title>
        <authorList>
            <consortium name="The International Brachypodium Initiative"/>
            <person name="Lucas S."/>
            <person name="Harmon-Smith M."/>
            <person name="Lail K."/>
            <person name="Tice H."/>
            <person name="Grimwood J."/>
            <person name="Bruce D."/>
            <person name="Barry K."/>
            <person name="Shu S."/>
            <person name="Lindquist E."/>
            <person name="Wang M."/>
            <person name="Pitluck S."/>
            <person name="Vogel J.P."/>
            <person name="Garvin D.F."/>
            <person name="Mockler T.C."/>
            <person name="Schmutz J."/>
            <person name="Rokhsar D."/>
            <person name="Bevan M.W."/>
        </authorList>
    </citation>
    <scope>NUCLEOTIDE SEQUENCE</scope>
    <source>
        <strain evidence="3">Bd21</strain>
    </source>
</reference>
<gene>
    <name evidence="3" type="ORF">BRADI_1g37106v3</name>
</gene>
<sequence>MASSARASRFLLLLHIPLFVAAVLMGGSVCQGARDFSRLPFPLPLPKKEPGSAGRGCTEAYRCGPGEPYTRPSVYPAPPPPYNGGTGQP</sequence>
<reference evidence="3 4" key="1">
    <citation type="journal article" date="2010" name="Nature">
        <title>Genome sequencing and analysis of the model grass Brachypodium distachyon.</title>
        <authorList>
            <consortium name="International Brachypodium Initiative"/>
        </authorList>
    </citation>
    <scope>NUCLEOTIDE SEQUENCE [LARGE SCALE GENOMIC DNA]</scope>
    <source>
        <strain evidence="3 4">Bd21</strain>
    </source>
</reference>
<accession>A0A0Q3JJS4</accession>